<dbReference type="PROSITE" id="PS51379">
    <property type="entry name" value="4FE4S_FER_2"/>
    <property type="match status" value="2"/>
</dbReference>
<name>K2GPM9_9RHOB</name>
<accession>K2GPM9</accession>
<dbReference type="CDD" id="cd10551">
    <property type="entry name" value="PsrB"/>
    <property type="match status" value="1"/>
</dbReference>
<dbReference type="EMBL" id="AMGO01000021">
    <property type="protein sequence ID" value="EKE44611.1"/>
    <property type="molecule type" value="Genomic_DNA"/>
</dbReference>
<dbReference type="eggNOG" id="COG0437">
    <property type="taxonomic scope" value="Bacteria"/>
</dbReference>
<dbReference type="Gene3D" id="2.40.40.20">
    <property type="match status" value="1"/>
</dbReference>
<evidence type="ECO:0000313" key="3">
    <source>
        <dbReference type="Proteomes" id="UP000006765"/>
    </source>
</evidence>
<protein>
    <submittedName>
        <fullName evidence="2">4Fe-4S ferredoxin, iron-sulfur binding protein</fullName>
    </submittedName>
</protein>
<dbReference type="RefSeq" id="WP_007426601.1">
    <property type="nucleotide sequence ID" value="NZ_AMGO01000021.1"/>
</dbReference>
<dbReference type="GO" id="GO:0043546">
    <property type="term" value="F:molybdopterin cofactor binding"/>
    <property type="evidence" value="ECO:0007669"/>
    <property type="project" value="InterPro"/>
</dbReference>
<proteinExistence type="predicted"/>
<comment type="caution">
    <text evidence="2">The sequence shown here is derived from an EMBL/GenBank/DDBJ whole genome shotgun (WGS) entry which is preliminary data.</text>
</comment>
<evidence type="ECO:0000313" key="2">
    <source>
        <dbReference type="EMBL" id="EKE44611.1"/>
    </source>
</evidence>
<sequence>MPPLTGPTRREALKLFSAGAASLVAGCSEPEDEIVPYIAQPEGLVPGQPMFFATALPLGGAGRGVIVESHEGRPTKVHGNPAHPASQGATDVFAEAAILDLFDPHRPRAPRQGTIPVSWLAFETALPRGLPPDGKGARLLTGPVASPTMARQIAALLERRPQMRWHAARPPATALEMPLGDGRLRMWPAFDRVTLAVSLGCDFLGPGPGQIATARAFAEARAVRPDALRLEVFEPSPSLTGAKADRRVMAGMAELAALAEWLEMRLGGTGSAPLPPPRLRDLAEATALRLERAGAGALVLAAPELPPQAALAVARLNARLGAPLDWRPTADTWAGLRPDPVGALADDMQAGDVTALVVLDADPVHDLPSAGFADAMRHVPLTVFGGVTFNDTAAHCDWRLPLAHPLEDWSDLRGPDGTVALVQPLIAPLHGSRSRHEVLDLLVRGPAAAAPARTILRETWQAARDADGPEFEAFWTRALHEGVIEGTAFAPISPDLDADPFHAPFPADEGFELLLRPSSSVWTGAGAGNAWLQECPEPVTKQVWGNAVWMAPADALRMGLEDGNAVRIGGRGGTVEAPVLILKGQHEGTLSMALGYGRRMAGPIGSDVGANAAILSPPGGATVVTGVTVTPTGSRLPVHRTQHHFEQGPRDILRSVPASDPTLDAAGPQPSFYPPWNSAPNAWAMVIDLDRCIGCNACLVACQSENNVPVVGPEEIDRGRVMHWLRIDAYERDDGAPSFQPIPCMHCEKAPCEPVCPVAASVHDGQGLNVQVYNRCVGTRFCQANCPYKVRRFNFFDYANGQPAIAGRVEDVPEDGADLLAALRNPEVTVRARGVMEKCTYCVQRIERAHHEAARENRPIPPGAVRTACQDACPTVAITFGDLNADGSAVARLREDPRHYALLGELGTRPRTTYLARIEDRDPGERA</sequence>
<dbReference type="Gene3D" id="3.40.50.740">
    <property type="match status" value="1"/>
</dbReference>
<dbReference type="Proteomes" id="UP000006765">
    <property type="component" value="Unassembled WGS sequence"/>
</dbReference>
<dbReference type="OrthoDB" id="9779457at2"/>
<keyword evidence="3" id="KW-1185">Reference proteome</keyword>
<feature type="domain" description="4Fe-4S ferredoxin-type" evidence="1">
    <location>
        <begin position="735"/>
        <end position="766"/>
    </location>
</feature>
<dbReference type="InterPro" id="IPR017896">
    <property type="entry name" value="4Fe4S_Fe-S-bd"/>
</dbReference>
<dbReference type="InterPro" id="IPR006657">
    <property type="entry name" value="MoPterin_dinucl-bd_dom"/>
</dbReference>
<dbReference type="GO" id="GO:0016491">
    <property type="term" value="F:oxidoreductase activity"/>
    <property type="evidence" value="ECO:0007669"/>
    <property type="project" value="InterPro"/>
</dbReference>
<feature type="domain" description="4Fe-4S ferredoxin-type" evidence="1">
    <location>
        <begin position="683"/>
        <end position="713"/>
    </location>
</feature>
<organism evidence="2 3">
    <name type="scientific">Oceaniovalibus guishaninsula JLT2003</name>
    <dbReference type="NCBI Taxonomy" id="1231392"/>
    <lineage>
        <taxon>Bacteria</taxon>
        <taxon>Pseudomonadati</taxon>
        <taxon>Pseudomonadota</taxon>
        <taxon>Alphaproteobacteria</taxon>
        <taxon>Rhodobacterales</taxon>
        <taxon>Roseobacteraceae</taxon>
        <taxon>Oceaniovalibus</taxon>
    </lineage>
</organism>
<dbReference type="Pfam" id="PF12797">
    <property type="entry name" value="Fer4_2"/>
    <property type="match status" value="1"/>
</dbReference>
<dbReference type="Pfam" id="PF13247">
    <property type="entry name" value="Fer4_11"/>
    <property type="match status" value="1"/>
</dbReference>
<reference evidence="2 3" key="1">
    <citation type="journal article" date="2012" name="J. Bacteriol.">
        <title>Draft Genome Sequence of Oceaniovalibus guishaninsula JLT2003T.</title>
        <authorList>
            <person name="Tang K."/>
            <person name="Liu K."/>
            <person name="Jiao N."/>
        </authorList>
    </citation>
    <scope>NUCLEOTIDE SEQUENCE [LARGE SCALE GENOMIC DNA]</scope>
    <source>
        <strain evidence="2 3">JLT2003</strain>
    </source>
</reference>
<dbReference type="Pfam" id="PF01568">
    <property type="entry name" value="Molydop_binding"/>
    <property type="match status" value="1"/>
</dbReference>
<gene>
    <name evidence="2" type="ORF">OCGS_1449</name>
</gene>
<dbReference type="STRING" id="1231392.OCGS_1449"/>
<dbReference type="AlphaFoldDB" id="K2GPM9"/>
<dbReference type="SUPFAM" id="SSF53706">
    <property type="entry name" value="Formate dehydrogenase/DMSO reductase, domains 1-3"/>
    <property type="match status" value="1"/>
</dbReference>
<dbReference type="InterPro" id="IPR009010">
    <property type="entry name" value="Asp_de-COase-like_dom_sf"/>
</dbReference>
<dbReference type="PANTHER" id="PTHR42783:SF3">
    <property type="entry name" value="GLUTAMATE SYNTHASE [NADPH] SMALL CHAIN-RELATED"/>
    <property type="match status" value="1"/>
</dbReference>
<dbReference type="SUPFAM" id="SSF54862">
    <property type="entry name" value="4Fe-4S ferredoxins"/>
    <property type="match status" value="1"/>
</dbReference>
<evidence type="ECO:0000259" key="1">
    <source>
        <dbReference type="PROSITE" id="PS51379"/>
    </source>
</evidence>
<dbReference type="SUPFAM" id="SSF50692">
    <property type="entry name" value="ADC-like"/>
    <property type="match status" value="1"/>
</dbReference>
<dbReference type="Gene3D" id="3.30.70.20">
    <property type="match status" value="2"/>
</dbReference>
<dbReference type="PATRIC" id="fig|1231392.3.peg.1455"/>
<dbReference type="PANTHER" id="PTHR42783">
    <property type="entry name" value="GLUTAMATE SYNTHASE [NADPH] SMALL CHAIN"/>
    <property type="match status" value="1"/>
</dbReference>